<dbReference type="EMBL" id="CAJNOW010007447">
    <property type="protein sequence ID" value="CAF1514162.1"/>
    <property type="molecule type" value="Genomic_DNA"/>
</dbReference>
<feature type="transmembrane region" description="Helical" evidence="9">
    <location>
        <begin position="160"/>
        <end position="178"/>
    </location>
</feature>
<dbReference type="InterPro" id="IPR017452">
    <property type="entry name" value="GPCR_Rhodpsn_7TM"/>
</dbReference>
<organism evidence="11 12">
    <name type="scientific">Rotaria magnacalcarata</name>
    <dbReference type="NCBI Taxonomy" id="392030"/>
    <lineage>
        <taxon>Eukaryota</taxon>
        <taxon>Metazoa</taxon>
        <taxon>Spiralia</taxon>
        <taxon>Gnathifera</taxon>
        <taxon>Rotifera</taxon>
        <taxon>Eurotatoria</taxon>
        <taxon>Bdelloidea</taxon>
        <taxon>Philodinida</taxon>
        <taxon>Philodinidae</taxon>
        <taxon>Rotaria</taxon>
    </lineage>
</organism>
<evidence type="ECO:0000256" key="5">
    <source>
        <dbReference type="ARBA" id="ARBA00023040"/>
    </source>
</evidence>
<evidence type="ECO:0000256" key="3">
    <source>
        <dbReference type="ARBA" id="ARBA00022692"/>
    </source>
</evidence>
<keyword evidence="3 9" id="KW-0812">Transmembrane</keyword>
<evidence type="ECO:0000256" key="7">
    <source>
        <dbReference type="ARBA" id="ARBA00023170"/>
    </source>
</evidence>
<dbReference type="SUPFAM" id="SSF81321">
    <property type="entry name" value="Family A G protein-coupled receptor-like"/>
    <property type="match status" value="1"/>
</dbReference>
<keyword evidence="2" id="KW-1003">Cell membrane</keyword>
<proteinExistence type="predicted"/>
<feature type="transmembrane region" description="Helical" evidence="9">
    <location>
        <begin position="78"/>
        <end position="100"/>
    </location>
</feature>
<evidence type="ECO:0000256" key="6">
    <source>
        <dbReference type="ARBA" id="ARBA00023136"/>
    </source>
</evidence>
<evidence type="ECO:0000256" key="8">
    <source>
        <dbReference type="ARBA" id="ARBA00023224"/>
    </source>
</evidence>
<feature type="transmembrane region" description="Helical" evidence="9">
    <location>
        <begin position="249"/>
        <end position="271"/>
    </location>
</feature>
<dbReference type="Pfam" id="PF00001">
    <property type="entry name" value="7tm_1"/>
    <property type="match status" value="1"/>
</dbReference>
<feature type="transmembrane region" description="Helical" evidence="9">
    <location>
        <begin position="46"/>
        <end position="66"/>
    </location>
</feature>
<name>A0A815TX51_9BILA</name>
<accession>A0A815TX51</accession>
<dbReference type="AlphaFoldDB" id="A0A815TX51"/>
<dbReference type="Proteomes" id="UP000663834">
    <property type="component" value="Unassembled WGS sequence"/>
</dbReference>
<keyword evidence="7" id="KW-0675">Receptor</keyword>
<keyword evidence="5" id="KW-0297">G-protein coupled receptor</keyword>
<gene>
    <name evidence="11" type="ORF">KQP761_LOCUS15323</name>
</gene>
<dbReference type="PANTHER" id="PTHR24229:SF40">
    <property type="entry name" value="ALLATOSTATIN C RECEPTOR 1-RELATED"/>
    <property type="match status" value="1"/>
</dbReference>
<protein>
    <recommendedName>
        <fullName evidence="10">G-protein coupled receptors family 1 profile domain-containing protein</fullName>
    </recommendedName>
</protein>
<keyword evidence="8" id="KW-0807">Transducer</keyword>
<evidence type="ECO:0000259" key="10">
    <source>
        <dbReference type="PROSITE" id="PS50262"/>
    </source>
</evidence>
<sequence>TENTEQQHVLSWRRVKFKSKFYTCNHHIAKNVTDLFGLINMYFSNVGLPLIVFISVIGNTLNIILLGRYNMRRHACTLYFIALSLNNLLYSTTILVVGLLDDGYQIRIRIRSALSSKLVTYFGTVLSILSAAFLVLTSIDRWWMSLERRVFTNVRTAKQLIFVITISFSILFIISFIAADLYNSDIVGCRIQGSSAFVQANGWKKAERKMLKEHDLHFYPSAFVSISFSIFFLSAFFHHTVQAYGIFQFILFSCLAPFLMSLFGFMTILNIKRSCMVASGPRAARRIENQLVHMLLVQVGVQVLLNLPQCVVGLL</sequence>
<dbReference type="OrthoDB" id="10445426at2759"/>
<dbReference type="Gene3D" id="1.20.1070.10">
    <property type="entry name" value="Rhodopsin 7-helix transmembrane proteins"/>
    <property type="match status" value="1"/>
</dbReference>
<dbReference type="GO" id="GO:0043005">
    <property type="term" value="C:neuron projection"/>
    <property type="evidence" value="ECO:0007669"/>
    <property type="project" value="TreeGrafter"/>
</dbReference>
<dbReference type="GO" id="GO:0004930">
    <property type="term" value="F:G protein-coupled receptor activity"/>
    <property type="evidence" value="ECO:0007669"/>
    <property type="project" value="UniProtKB-KW"/>
</dbReference>
<evidence type="ECO:0000256" key="9">
    <source>
        <dbReference type="SAM" id="Phobius"/>
    </source>
</evidence>
<evidence type="ECO:0000256" key="1">
    <source>
        <dbReference type="ARBA" id="ARBA00004651"/>
    </source>
</evidence>
<evidence type="ECO:0000256" key="2">
    <source>
        <dbReference type="ARBA" id="ARBA00022475"/>
    </source>
</evidence>
<dbReference type="InterPro" id="IPR000276">
    <property type="entry name" value="GPCR_Rhodpsn"/>
</dbReference>
<keyword evidence="6 9" id="KW-0472">Membrane</keyword>
<dbReference type="PROSITE" id="PS50262">
    <property type="entry name" value="G_PROTEIN_RECEP_F1_2"/>
    <property type="match status" value="1"/>
</dbReference>
<comment type="subcellular location">
    <subcellularLocation>
        <location evidence="1">Cell membrane</location>
        <topology evidence="1">Multi-pass membrane protein</topology>
    </subcellularLocation>
</comment>
<reference evidence="11" key="1">
    <citation type="submission" date="2021-02" db="EMBL/GenBank/DDBJ databases">
        <authorList>
            <person name="Nowell W R."/>
        </authorList>
    </citation>
    <scope>NUCLEOTIDE SEQUENCE</scope>
</reference>
<evidence type="ECO:0000313" key="11">
    <source>
        <dbReference type="EMBL" id="CAF1514162.1"/>
    </source>
</evidence>
<comment type="caution">
    <text evidence="11">The sequence shown here is derived from an EMBL/GenBank/DDBJ whole genome shotgun (WGS) entry which is preliminary data.</text>
</comment>
<evidence type="ECO:0000256" key="4">
    <source>
        <dbReference type="ARBA" id="ARBA00022989"/>
    </source>
</evidence>
<feature type="non-terminal residue" evidence="11">
    <location>
        <position position="1"/>
    </location>
</feature>
<evidence type="ECO:0000313" key="12">
    <source>
        <dbReference type="Proteomes" id="UP000663834"/>
    </source>
</evidence>
<dbReference type="PANTHER" id="PTHR24229">
    <property type="entry name" value="NEUROPEPTIDES RECEPTOR"/>
    <property type="match status" value="1"/>
</dbReference>
<keyword evidence="4 9" id="KW-1133">Transmembrane helix</keyword>
<dbReference type="GO" id="GO:0042277">
    <property type="term" value="F:peptide binding"/>
    <property type="evidence" value="ECO:0007669"/>
    <property type="project" value="TreeGrafter"/>
</dbReference>
<feature type="domain" description="G-protein coupled receptors family 1 profile" evidence="10">
    <location>
        <begin position="58"/>
        <end position="315"/>
    </location>
</feature>
<feature type="transmembrane region" description="Helical" evidence="9">
    <location>
        <begin position="120"/>
        <end position="139"/>
    </location>
</feature>
<dbReference type="GO" id="GO:0005886">
    <property type="term" value="C:plasma membrane"/>
    <property type="evidence" value="ECO:0007669"/>
    <property type="project" value="UniProtKB-SubCell"/>
</dbReference>
<feature type="transmembrane region" description="Helical" evidence="9">
    <location>
        <begin position="218"/>
        <end position="237"/>
    </location>
</feature>